<dbReference type="AlphaFoldDB" id="A0AAD7D0M1"/>
<name>A0AAD7D0M1_MYCRO</name>
<protein>
    <submittedName>
        <fullName evidence="2">Uncharacterized protein</fullName>
    </submittedName>
</protein>
<evidence type="ECO:0000313" key="2">
    <source>
        <dbReference type="EMBL" id="KAJ7671153.1"/>
    </source>
</evidence>
<reference evidence="2" key="1">
    <citation type="submission" date="2023-03" db="EMBL/GenBank/DDBJ databases">
        <title>Massive genome expansion in bonnet fungi (Mycena s.s.) driven by repeated elements and novel gene families across ecological guilds.</title>
        <authorList>
            <consortium name="Lawrence Berkeley National Laboratory"/>
            <person name="Harder C.B."/>
            <person name="Miyauchi S."/>
            <person name="Viragh M."/>
            <person name="Kuo A."/>
            <person name="Thoen E."/>
            <person name="Andreopoulos B."/>
            <person name="Lu D."/>
            <person name="Skrede I."/>
            <person name="Drula E."/>
            <person name="Henrissat B."/>
            <person name="Morin E."/>
            <person name="Kohler A."/>
            <person name="Barry K."/>
            <person name="LaButti K."/>
            <person name="Morin E."/>
            <person name="Salamov A."/>
            <person name="Lipzen A."/>
            <person name="Mereny Z."/>
            <person name="Hegedus B."/>
            <person name="Baldrian P."/>
            <person name="Stursova M."/>
            <person name="Weitz H."/>
            <person name="Taylor A."/>
            <person name="Grigoriev I.V."/>
            <person name="Nagy L.G."/>
            <person name="Martin F."/>
            <person name="Kauserud H."/>
        </authorList>
    </citation>
    <scope>NUCLEOTIDE SEQUENCE</scope>
    <source>
        <strain evidence="2">CBHHK067</strain>
    </source>
</reference>
<comment type="caution">
    <text evidence="2">The sequence shown here is derived from an EMBL/GenBank/DDBJ whole genome shotgun (WGS) entry which is preliminary data.</text>
</comment>
<keyword evidence="3" id="KW-1185">Reference proteome</keyword>
<sequence>MGGEGCRGAPGRPISQLRSELADSAGIVRDKTGKGGVTIGRGVQEAGRVRKANQEKGPKRTRAGKIGGVML</sequence>
<accession>A0AAD7D0M1</accession>
<dbReference type="EMBL" id="JARKIE010000175">
    <property type="protein sequence ID" value="KAJ7671153.1"/>
    <property type="molecule type" value="Genomic_DNA"/>
</dbReference>
<evidence type="ECO:0000313" key="3">
    <source>
        <dbReference type="Proteomes" id="UP001221757"/>
    </source>
</evidence>
<feature type="region of interest" description="Disordered" evidence="1">
    <location>
        <begin position="48"/>
        <end position="71"/>
    </location>
</feature>
<gene>
    <name evidence="2" type="ORF">B0H17DRAFT_1085380</name>
</gene>
<dbReference type="Proteomes" id="UP001221757">
    <property type="component" value="Unassembled WGS sequence"/>
</dbReference>
<proteinExistence type="predicted"/>
<evidence type="ECO:0000256" key="1">
    <source>
        <dbReference type="SAM" id="MobiDB-lite"/>
    </source>
</evidence>
<organism evidence="2 3">
    <name type="scientific">Mycena rosella</name>
    <name type="common">Pink bonnet</name>
    <name type="synonym">Agaricus rosellus</name>
    <dbReference type="NCBI Taxonomy" id="1033263"/>
    <lineage>
        <taxon>Eukaryota</taxon>
        <taxon>Fungi</taxon>
        <taxon>Dikarya</taxon>
        <taxon>Basidiomycota</taxon>
        <taxon>Agaricomycotina</taxon>
        <taxon>Agaricomycetes</taxon>
        <taxon>Agaricomycetidae</taxon>
        <taxon>Agaricales</taxon>
        <taxon>Marasmiineae</taxon>
        <taxon>Mycenaceae</taxon>
        <taxon>Mycena</taxon>
    </lineage>
</organism>